<keyword evidence="3" id="KW-1185">Reference proteome</keyword>
<dbReference type="Proteomes" id="UP000024404">
    <property type="component" value="Unassembled WGS sequence"/>
</dbReference>
<feature type="transmembrane region" description="Helical" evidence="1">
    <location>
        <begin position="21"/>
        <end position="47"/>
    </location>
</feature>
<keyword evidence="1" id="KW-0812">Transmembrane</keyword>
<dbReference type="EMBL" id="CMVM020000276">
    <property type="status" value="NOT_ANNOTATED_CDS"/>
    <property type="molecule type" value="Genomic_DNA"/>
</dbReference>
<dbReference type="OMA" id="DWRFAIL"/>
<reference evidence="2" key="2">
    <citation type="submission" date="2022-06" db="UniProtKB">
        <authorList>
            <consortium name="EnsemblMetazoa"/>
        </authorList>
    </citation>
    <scope>IDENTIFICATION</scope>
</reference>
<sequence>MQLAKMSAIIFGDELDWRFSVLIKTMLIFNAIPVILLLLYIILSGIIIYSSALLVHLISFIFGLAIFAPIVLFSSLSAFVVGFIIITSQQIFLKKSVQSLPSFEEYQKRLKME</sequence>
<keyword evidence="1" id="KW-0472">Membrane</keyword>
<evidence type="ECO:0000313" key="2">
    <source>
        <dbReference type="EnsemblMetazoa" id="OVOC9456.1"/>
    </source>
</evidence>
<name>A0A8R1U0M0_ONCVO</name>
<evidence type="ECO:0000313" key="3">
    <source>
        <dbReference type="Proteomes" id="UP000024404"/>
    </source>
</evidence>
<proteinExistence type="predicted"/>
<dbReference type="EnsemblMetazoa" id="OVOC9456.1">
    <property type="protein sequence ID" value="OVOC9456.1"/>
    <property type="gene ID" value="WBGene00246265"/>
</dbReference>
<protein>
    <submittedName>
        <fullName evidence="2">Uncharacterized protein</fullName>
    </submittedName>
</protein>
<organism evidence="2 3">
    <name type="scientific">Onchocerca volvulus</name>
    <dbReference type="NCBI Taxonomy" id="6282"/>
    <lineage>
        <taxon>Eukaryota</taxon>
        <taxon>Metazoa</taxon>
        <taxon>Ecdysozoa</taxon>
        <taxon>Nematoda</taxon>
        <taxon>Chromadorea</taxon>
        <taxon>Rhabditida</taxon>
        <taxon>Spirurina</taxon>
        <taxon>Spiruromorpha</taxon>
        <taxon>Filarioidea</taxon>
        <taxon>Onchocercidae</taxon>
        <taxon>Onchocerca</taxon>
    </lineage>
</organism>
<keyword evidence="1" id="KW-1133">Transmembrane helix</keyword>
<dbReference type="AlphaFoldDB" id="A0A8R1U0M0"/>
<evidence type="ECO:0000256" key="1">
    <source>
        <dbReference type="SAM" id="Phobius"/>
    </source>
</evidence>
<feature type="transmembrane region" description="Helical" evidence="1">
    <location>
        <begin position="53"/>
        <end position="86"/>
    </location>
</feature>
<accession>A0A8R1U0M0</accession>
<reference evidence="3" key="1">
    <citation type="submission" date="2013-10" db="EMBL/GenBank/DDBJ databases">
        <title>Genome sequencing of Onchocerca volvulus.</title>
        <authorList>
            <person name="Cotton J."/>
            <person name="Tsai J."/>
            <person name="Stanley E."/>
            <person name="Tracey A."/>
            <person name="Holroyd N."/>
            <person name="Lustigman S."/>
            <person name="Berriman M."/>
        </authorList>
    </citation>
    <scope>NUCLEOTIDE SEQUENCE</scope>
</reference>